<name>A0A399R219_9PROT</name>
<comment type="caution">
    <text evidence="1">The sequence shown here is derived from an EMBL/GenBank/DDBJ whole genome shotgun (WGS) entry which is preliminary data.</text>
</comment>
<dbReference type="RefSeq" id="WP_119379743.1">
    <property type="nucleotide sequence ID" value="NZ_QWGB01000005.1"/>
</dbReference>
<evidence type="ECO:0000313" key="2">
    <source>
        <dbReference type="Proteomes" id="UP000265431"/>
    </source>
</evidence>
<dbReference type="EMBL" id="QWGB01000005">
    <property type="protein sequence ID" value="RIJ24554.1"/>
    <property type="molecule type" value="Genomic_DNA"/>
</dbReference>
<proteinExistence type="predicted"/>
<protein>
    <submittedName>
        <fullName evidence="1">Uncharacterized protein</fullName>
    </submittedName>
</protein>
<organism evidence="1 2">
    <name type="scientific">Henriciella barbarensis</name>
    <dbReference type="NCBI Taxonomy" id="86342"/>
    <lineage>
        <taxon>Bacteria</taxon>
        <taxon>Pseudomonadati</taxon>
        <taxon>Pseudomonadota</taxon>
        <taxon>Alphaproteobacteria</taxon>
        <taxon>Hyphomonadales</taxon>
        <taxon>Hyphomonadaceae</taxon>
        <taxon>Henriciella</taxon>
    </lineage>
</organism>
<sequence length="106" mass="11543">MSEFKHFCLVAGGETMEGHAVPDGRVGPSVMSLKVWAASVEEAVEVIISIGNEIGFKIEQNVEVIRSKATQMARDEAFAYAVRVTPCTDGELDLCVAEEAERIQNE</sequence>
<dbReference type="AlphaFoldDB" id="A0A399R219"/>
<evidence type="ECO:0000313" key="1">
    <source>
        <dbReference type="EMBL" id="RIJ24554.1"/>
    </source>
</evidence>
<accession>A0A399R219</accession>
<keyword evidence="2" id="KW-1185">Reference proteome</keyword>
<gene>
    <name evidence="1" type="ORF">D1224_10080</name>
</gene>
<dbReference type="Proteomes" id="UP000265431">
    <property type="component" value="Unassembled WGS sequence"/>
</dbReference>
<dbReference type="OrthoDB" id="7066912at2"/>
<reference evidence="1 2" key="1">
    <citation type="submission" date="2018-08" db="EMBL/GenBank/DDBJ databases">
        <title>Henriciella mobilis sp. nov., isolated from seawater.</title>
        <authorList>
            <person name="Cheng H."/>
            <person name="Wu Y.-H."/>
            <person name="Xu X.-W."/>
            <person name="Guo L.-L."/>
        </authorList>
    </citation>
    <scope>NUCLEOTIDE SEQUENCE [LARGE SCALE GENOMIC DNA]</scope>
    <source>
        <strain evidence="1 2">CCUG66934</strain>
    </source>
</reference>